<organism evidence="6 7">
    <name type="scientific">Colletotrichum musicola</name>
    <dbReference type="NCBI Taxonomy" id="2175873"/>
    <lineage>
        <taxon>Eukaryota</taxon>
        <taxon>Fungi</taxon>
        <taxon>Dikarya</taxon>
        <taxon>Ascomycota</taxon>
        <taxon>Pezizomycotina</taxon>
        <taxon>Sordariomycetes</taxon>
        <taxon>Hypocreomycetidae</taxon>
        <taxon>Glomerellales</taxon>
        <taxon>Glomerellaceae</taxon>
        <taxon>Colletotrichum</taxon>
        <taxon>Colletotrichum orchidearum species complex</taxon>
    </lineage>
</organism>
<reference evidence="6" key="1">
    <citation type="journal article" date="2020" name="Phytopathology">
        <title>Genome Sequence Resources of Colletotrichum truncatum, C. plurivorum, C. musicola, and C. sojae: Four Species Pathogenic to Soybean (Glycine max).</title>
        <authorList>
            <person name="Rogerio F."/>
            <person name="Boufleur T.R."/>
            <person name="Ciampi-Guillardi M."/>
            <person name="Sukno S.A."/>
            <person name="Thon M.R."/>
            <person name="Massola Junior N.S."/>
            <person name="Baroncelli R."/>
        </authorList>
    </citation>
    <scope>NUCLEOTIDE SEQUENCE</scope>
    <source>
        <strain evidence="6">LFN0074</strain>
    </source>
</reference>
<evidence type="ECO:0000256" key="4">
    <source>
        <dbReference type="PIRSR" id="PIRSR005739-1"/>
    </source>
</evidence>
<evidence type="ECO:0000256" key="3">
    <source>
        <dbReference type="ARBA" id="ARBA00022691"/>
    </source>
</evidence>
<accession>A0A8H6KAG5</accession>
<evidence type="ECO:0000256" key="1">
    <source>
        <dbReference type="ARBA" id="ARBA00022603"/>
    </source>
</evidence>
<evidence type="ECO:0000256" key="2">
    <source>
        <dbReference type="ARBA" id="ARBA00022679"/>
    </source>
</evidence>
<dbReference type="Proteomes" id="UP000639643">
    <property type="component" value="Unassembled WGS sequence"/>
</dbReference>
<dbReference type="InterPro" id="IPR029063">
    <property type="entry name" value="SAM-dependent_MTases_sf"/>
</dbReference>
<keyword evidence="3" id="KW-0949">S-adenosyl-L-methionine</keyword>
<dbReference type="InterPro" id="IPR001077">
    <property type="entry name" value="COMT_C"/>
</dbReference>
<evidence type="ECO:0000259" key="5">
    <source>
        <dbReference type="Pfam" id="PF00891"/>
    </source>
</evidence>
<feature type="domain" description="O-methyltransferase C-terminal" evidence="5">
    <location>
        <begin position="250"/>
        <end position="394"/>
    </location>
</feature>
<dbReference type="OrthoDB" id="1535081at2759"/>
<dbReference type="InterPro" id="IPR016461">
    <property type="entry name" value="COMT-like"/>
</dbReference>
<evidence type="ECO:0000313" key="6">
    <source>
        <dbReference type="EMBL" id="KAF6827864.1"/>
    </source>
</evidence>
<dbReference type="GO" id="GO:0008171">
    <property type="term" value="F:O-methyltransferase activity"/>
    <property type="evidence" value="ECO:0007669"/>
    <property type="project" value="InterPro"/>
</dbReference>
<protein>
    <submittedName>
        <fullName evidence="6">O-methyltransferase</fullName>
    </submittedName>
</protein>
<proteinExistence type="predicted"/>
<dbReference type="GO" id="GO:0032259">
    <property type="term" value="P:methylation"/>
    <property type="evidence" value="ECO:0007669"/>
    <property type="project" value="UniProtKB-KW"/>
</dbReference>
<keyword evidence="7" id="KW-1185">Reference proteome</keyword>
<dbReference type="Gene3D" id="3.40.50.150">
    <property type="entry name" value="Vaccinia Virus protein VP39"/>
    <property type="match status" value="1"/>
</dbReference>
<dbReference type="EMBL" id="WIGM01000355">
    <property type="protein sequence ID" value="KAF6827864.1"/>
    <property type="molecule type" value="Genomic_DNA"/>
</dbReference>
<dbReference type="PANTHER" id="PTHR43712:SF16">
    <property type="entry name" value="O-METHYLTRANSFERASE ELCB"/>
    <property type="match status" value="1"/>
</dbReference>
<keyword evidence="2 6" id="KW-0808">Transferase</keyword>
<dbReference type="Pfam" id="PF00891">
    <property type="entry name" value="Methyltransf_2"/>
    <property type="match status" value="1"/>
</dbReference>
<name>A0A8H6KAG5_9PEZI</name>
<dbReference type="PROSITE" id="PS51683">
    <property type="entry name" value="SAM_OMT_II"/>
    <property type="match status" value="1"/>
</dbReference>
<comment type="caution">
    <text evidence="6">The sequence shown here is derived from an EMBL/GenBank/DDBJ whole genome shotgun (WGS) entry which is preliminary data.</text>
</comment>
<dbReference type="AlphaFoldDB" id="A0A8H6KAG5"/>
<gene>
    <name evidence="6" type="ORF">CMUS01_08810</name>
</gene>
<dbReference type="SUPFAM" id="SSF53335">
    <property type="entry name" value="S-adenosyl-L-methionine-dependent methyltransferases"/>
    <property type="match status" value="1"/>
</dbReference>
<dbReference type="PANTHER" id="PTHR43712">
    <property type="entry name" value="PUTATIVE (AFU_ORTHOLOGUE AFUA_4G14580)-RELATED"/>
    <property type="match status" value="1"/>
</dbReference>
<sequence>MAANKTLSDLVAQLSSLVNSGSEGPEKHQQISRLAEDIVDASRPPCADWAKRLAPCFEAVALRLFIEWNVFEAIPLGATISYANLAKAVKADESLIRERKLPGSSDSRLSTDTLVERLAWSLIRVGILSQVGEDELAHTKYSKLYLPGQPDRTLFCFNYDETLVPAAKMREYFDKYGRKEPGEETHNPMGFGFGMPEKTSYELYYLTPERRVRFQESMNFVQFAFTPMTGMYDFGWIGDKLHEIDNGRVVFVDVGSGKGHITKAILKENPFIPRERCVLQDRPDIIEAVTAMKDPGLAGVQFQTHNFHTPQPIKGALIYWIRRCLHNYGDEICINVLAQMAGSMASDSKLLIVDNVVPNPPAIKECVLDFIMLNLGGKERTAKGWEDLVARAGLRLAKVHGMDKELQVIECVKA</sequence>
<feature type="active site" description="Proton acceptor" evidence="4">
    <location>
        <position position="326"/>
    </location>
</feature>
<keyword evidence="1 6" id="KW-0489">Methyltransferase</keyword>
<evidence type="ECO:0000313" key="7">
    <source>
        <dbReference type="Proteomes" id="UP000639643"/>
    </source>
</evidence>